<dbReference type="Proteomes" id="UP000322454">
    <property type="component" value="Unassembled WGS sequence"/>
</dbReference>
<name>A0A520XB95_9DELT</name>
<proteinExistence type="predicted"/>
<evidence type="ECO:0000313" key="2">
    <source>
        <dbReference type="EMBL" id="RZV38411.1"/>
    </source>
</evidence>
<evidence type="ECO:0008006" key="4">
    <source>
        <dbReference type="Google" id="ProtNLM"/>
    </source>
</evidence>
<feature type="transmembrane region" description="Helical" evidence="1">
    <location>
        <begin position="133"/>
        <end position="152"/>
    </location>
</feature>
<feature type="transmembrane region" description="Helical" evidence="1">
    <location>
        <begin position="80"/>
        <end position="102"/>
    </location>
</feature>
<dbReference type="AlphaFoldDB" id="A0A520XB95"/>
<evidence type="ECO:0000313" key="3">
    <source>
        <dbReference type="Proteomes" id="UP000322454"/>
    </source>
</evidence>
<reference evidence="2 3" key="1">
    <citation type="submission" date="2019-01" db="EMBL/GenBank/DDBJ databases">
        <title>Insights into ecological role of a new deltaproteobacterial order Candidatus Sinidesulfobacterales (Sva0485) by metagenomics and metatranscriptomics.</title>
        <authorList>
            <person name="Tan S."/>
            <person name="Liu J."/>
            <person name="Fang Y."/>
            <person name="Hedlund B."/>
            <person name="Lian Z.-H."/>
            <person name="Huang L.-Y."/>
            <person name="Li J.-T."/>
            <person name="Huang L.-N."/>
            <person name="Li W.-J."/>
            <person name="Jiang H.-C."/>
            <person name="Dong H.-L."/>
            <person name="Shu W.-S."/>
        </authorList>
    </citation>
    <scope>NUCLEOTIDE SEQUENCE [LARGE SCALE GENOMIC DNA]</scope>
    <source>
        <strain evidence="2">AP4</strain>
    </source>
</reference>
<dbReference type="EMBL" id="SHMQ01000019">
    <property type="protein sequence ID" value="RZV38411.1"/>
    <property type="molecule type" value="Genomic_DNA"/>
</dbReference>
<feature type="transmembrane region" description="Helical" evidence="1">
    <location>
        <begin position="436"/>
        <end position="455"/>
    </location>
</feature>
<feature type="transmembrane region" description="Helical" evidence="1">
    <location>
        <begin position="164"/>
        <end position="192"/>
    </location>
</feature>
<sequence>MTYPLILHFSSVMPGNGGDEYLMAWFFWEFYRSVFILHKLPYFTHLVYYPHGVPLYVTTAMPVNAVIASVIYFFTKNLILSFNVLFLAASILNAYFAYLLAYDTVCSRTASFFAGLIFAFSPILIEQARWGDINIWSAYGIPLYILFFNRLYRNPNLKNALLAALGLFLATYAGFYEFTAILFLYSVFFILYKYISNYSDYRKSLIKGPESSKPVNDISRKIKSLLNNPALNRRYLKYLSVMILSFVIVSSPLLLPAFYYVYFKPRLLNFNPNLFWSKAYSSTIISFFTPPFYNRLLINFTKAIYFNGIYPIMYRGANSVDFLGYIPLVFFIIAVIKMKSVKDKELKFYLSAFILFVLMSLSPLIHIVNNIRVFDPFVYLLDIMPVIKDIQESGRYMIIGYLFFGIVCAYGIKAFFDYLGGKIKTNERAGGSIKKALSGIMVILIFAGTLAGYSASPFEMRAEKASRGVYILKKEPYGAVLTIPFMQGGFKMYEQTIYDKPMIGGYIIRYGFHDLYKKYLPQRFYSLKGIHYNGNGINQIVINRLGDPSDIARNFKYLKVIGVRYIIIKKNLLSQEYGWDKKRAKEVLRGLKPDGSILSVIYNGKNIMILKLKF</sequence>
<evidence type="ECO:0000256" key="1">
    <source>
        <dbReference type="SAM" id="Phobius"/>
    </source>
</evidence>
<keyword evidence="1" id="KW-1133">Transmembrane helix</keyword>
<feature type="transmembrane region" description="Helical" evidence="1">
    <location>
        <begin position="238"/>
        <end position="262"/>
    </location>
</feature>
<feature type="transmembrane region" description="Helical" evidence="1">
    <location>
        <begin position="348"/>
        <end position="368"/>
    </location>
</feature>
<keyword evidence="1" id="KW-0812">Transmembrane</keyword>
<feature type="transmembrane region" description="Helical" evidence="1">
    <location>
        <begin position="53"/>
        <end position="74"/>
    </location>
</feature>
<accession>A0A520XB95</accession>
<feature type="transmembrane region" description="Helical" evidence="1">
    <location>
        <begin position="396"/>
        <end position="416"/>
    </location>
</feature>
<organism evidence="2 3">
    <name type="scientific">Candidatus Acidulodesulfobacterium acidiphilum</name>
    <dbReference type="NCBI Taxonomy" id="2597224"/>
    <lineage>
        <taxon>Bacteria</taxon>
        <taxon>Deltaproteobacteria</taxon>
        <taxon>Candidatus Acidulodesulfobacterales</taxon>
        <taxon>Candidatus Acidulodesulfobacterium</taxon>
    </lineage>
</organism>
<feature type="transmembrane region" description="Helical" evidence="1">
    <location>
        <begin position="109"/>
        <end position="127"/>
    </location>
</feature>
<comment type="caution">
    <text evidence="2">The sequence shown here is derived from an EMBL/GenBank/DDBJ whole genome shotgun (WGS) entry which is preliminary data.</text>
</comment>
<keyword evidence="1" id="KW-0472">Membrane</keyword>
<gene>
    <name evidence="2" type="ORF">EVJ48_07115</name>
</gene>
<protein>
    <recommendedName>
        <fullName evidence="4">Glycosyltransferase RgtA/B/C/D-like domain-containing protein</fullName>
    </recommendedName>
</protein>
<feature type="transmembrane region" description="Helical" evidence="1">
    <location>
        <begin position="313"/>
        <end position="336"/>
    </location>
</feature>